<reference evidence="1" key="1">
    <citation type="submission" date="2018-05" db="EMBL/GenBank/DDBJ databases">
        <authorList>
            <person name="Lanie J.A."/>
            <person name="Ng W.-L."/>
            <person name="Kazmierczak K.M."/>
            <person name="Andrzejewski T.M."/>
            <person name="Davidsen T.M."/>
            <person name="Wayne K.J."/>
            <person name="Tettelin H."/>
            <person name="Glass J.I."/>
            <person name="Rusch D."/>
            <person name="Podicherti R."/>
            <person name="Tsui H.-C.T."/>
            <person name="Winkler M.E."/>
        </authorList>
    </citation>
    <scope>NUCLEOTIDE SEQUENCE</scope>
</reference>
<proteinExistence type="predicted"/>
<dbReference type="AlphaFoldDB" id="A0A381UVZ1"/>
<protein>
    <recommendedName>
        <fullName evidence="2">Methyltransferase type 11 domain-containing protein</fullName>
    </recommendedName>
</protein>
<dbReference type="Gene3D" id="3.40.50.150">
    <property type="entry name" value="Vaccinia Virus protein VP39"/>
    <property type="match status" value="1"/>
</dbReference>
<dbReference type="PANTHER" id="PTHR43861">
    <property type="entry name" value="TRANS-ACONITATE 2-METHYLTRANSFERASE-RELATED"/>
    <property type="match status" value="1"/>
</dbReference>
<sequence>MKLSTLVSDASPCAICGEVTKWRFSTRRSVRFAGEVRHFKRCASCGSRSLTPMPSRLELSSLYGAEYNGDAVDVPGIEGDPRSYDWLMAHLNRVKPKRFVDYGCGSGTLLRMVAASNIEAIGFDVSESGVEAASLSSGCVVRTFADIDMYTESADVVHLGDVLEHVPDPAEVLAQACTLLRPGGLLLAEGPMEANLSMFNVFLVMTACVQGRKPVDAPPYHVHLSTAGGQLKLFERVMLTTEEFETSDISWPAPDRWTRGIAASPRLIALFVLRRVSTLIWVIAPDRISRRMANRFRYSGTVTSSSEAN</sequence>
<dbReference type="SUPFAM" id="SSF53335">
    <property type="entry name" value="S-adenosyl-L-methionine-dependent methyltransferases"/>
    <property type="match status" value="1"/>
</dbReference>
<dbReference type="EMBL" id="UINC01007162">
    <property type="protein sequence ID" value="SVA31768.1"/>
    <property type="molecule type" value="Genomic_DNA"/>
</dbReference>
<name>A0A381UVZ1_9ZZZZ</name>
<gene>
    <name evidence="1" type="ORF">METZ01_LOCUS84622</name>
</gene>
<evidence type="ECO:0000313" key="1">
    <source>
        <dbReference type="EMBL" id="SVA31768.1"/>
    </source>
</evidence>
<evidence type="ECO:0008006" key="2">
    <source>
        <dbReference type="Google" id="ProtNLM"/>
    </source>
</evidence>
<dbReference type="Pfam" id="PF13489">
    <property type="entry name" value="Methyltransf_23"/>
    <property type="match status" value="1"/>
</dbReference>
<dbReference type="InterPro" id="IPR029063">
    <property type="entry name" value="SAM-dependent_MTases_sf"/>
</dbReference>
<accession>A0A381UVZ1</accession>
<organism evidence="1">
    <name type="scientific">marine metagenome</name>
    <dbReference type="NCBI Taxonomy" id="408172"/>
    <lineage>
        <taxon>unclassified sequences</taxon>
        <taxon>metagenomes</taxon>
        <taxon>ecological metagenomes</taxon>
    </lineage>
</organism>
<dbReference type="CDD" id="cd02440">
    <property type="entry name" value="AdoMet_MTases"/>
    <property type="match status" value="1"/>
</dbReference>